<proteinExistence type="predicted"/>
<gene>
    <name evidence="1" type="ORF">E5358_13130</name>
</gene>
<keyword evidence="2" id="KW-1185">Reference proteome</keyword>
<dbReference type="EMBL" id="SRZC01000027">
    <property type="protein sequence ID" value="TGX80295.1"/>
    <property type="molecule type" value="Genomic_DNA"/>
</dbReference>
<evidence type="ECO:0000313" key="2">
    <source>
        <dbReference type="Proteomes" id="UP000308886"/>
    </source>
</evidence>
<comment type="caution">
    <text evidence="1">The sequence shown here is derived from an EMBL/GenBank/DDBJ whole genome shotgun (WGS) entry which is preliminary data.</text>
</comment>
<name>A0AC61QMC3_9BACT</name>
<organism evidence="1 2">
    <name type="scientific">Palleniella muris</name>
    <dbReference type="NCBI Taxonomy" id="3038145"/>
    <lineage>
        <taxon>Bacteria</taxon>
        <taxon>Pseudomonadati</taxon>
        <taxon>Bacteroidota</taxon>
        <taxon>Bacteroidia</taxon>
        <taxon>Bacteroidales</taxon>
        <taxon>Prevotellaceae</taxon>
        <taxon>Palleniella</taxon>
    </lineage>
</organism>
<accession>A0AC61QMC3</accession>
<protein>
    <submittedName>
        <fullName evidence="1">Uncharacterized protein</fullName>
    </submittedName>
</protein>
<sequence length="464" mass="51232">MFKKQTVFLSLCFLTASNVLAGGLVTNSNQSASFLRNPARDAVIDIDGVYTNPAGISFMSLGFHLGFTLQHPEQERNITTTFPTLAQNINHLGESTHKFHGKASAPIVPSFQAAYVWERWTAMASFAFSGGGGKCEFDNGIGSIESIFSLLPSVAQMNKIPAKAYSLNSFMKGRQYYLGIQMGAGYKINDRLAVSAGLRAIIGTATYTGYVKDIALHAADGTKLPQAYLSPIMQAMGDPSGTGEIDMTTDQSCIGWTPVVGIDWRINDHWNIAAKYEFRTKMALKNNSTMNDFARSQPTLDKFNDRKNEKIRDDIPTTITFGAQYSPISTVRINGGFHFYDDCNTVKYNNEEELIDHGTVEFLLGAEWDATKWLTVSGGWQNTSYGLSVEYMQDMSFNCSSNMLAIGVRLKASEKISVDLGYMHNFYKDKTVETTVNAAGMELAKKDVYERTNAVFAIGVNMDF</sequence>
<evidence type="ECO:0000313" key="1">
    <source>
        <dbReference type="EMBL" id="TGX80295.1"/>
    </source>
</evidence>
<dbReference type="Proteomes" id="UP000308886">
    <property type="component" value="Unassembled WGS sequence"/>
</dbReference>
<reference evidence="1" key="1">
    <citation type="submission" date="2019-04" db="EMBL/GenBank/DDBJ databases">
        <title>Microbes associate with the intestines of laboratory mice.</title>
        <authorList>
            <person name="Navarre W."/>
            <person name="Wong E."/>
            <person name="Huang K."/>
            <person name="Tropini C."/>
            <person name="Ng K."/>
            <person name="Yu B."/>
        </authorList>
    </citation>
    <scope>NUCLEOTIDE SEQUENCE</scope>
    <source>
        <strain evidence="1">NM73_A23</strain>
    </source>
</reference>